<reference evidence="1 2" key="1">
    <citation type="submission" date="2020-11" db="EMBL/GenBank/DDBJ databases">
        <authorList>
            <person name="Sun Q."/>
        </authorList>
    </citation>
    <scope>NUCLEOTIDE SEQUENCE [LARGE SCALE GENOMIC DNA]</scope>
    <source>
        <strain evidence="1 2">P8398</strain>
    </source>
</reference>
<organism evidence="1 2">
    <name type="scientific">Massilia antarctica</name>
    <dbReference type="NCBI Taxonomy" id="2765360"/>
    <lineage>
        <taxon>Bacteria</taxon>
        <taxon>Pseudomonadati</taxon>
        <taxon>Pseudomonadota</taxon>
        <taxon>Betaproteobacteria</taxon>
        <taxon>Burkholderiales</taxon>
        <taxon>Oxalobacteraceae</taxon>
        <taxon>Telluria group</taxon>
        <taxon>Massilia</taxon>
    </lineage>
</organism>
<accession>A0AA49A9Y5</accession>
<dbReference type="EMBL" id="CP065053">
    <property type="protein sequence ID" value="QPI52128.1"/>
    <property type="molecule type" value="Genomic_DNA"/>
</dbReference>
<protein>
    <recommendedName>
        <fullName evidence="3">DUF1456 family protein</fullName>
    </recommendedName>
</protein>
<gene>
    <name evidence="1" type="ORF">IV454_11855</name>
</gene>
<dbReference type="RefSeq" id="WP_206091618.1">
    <property type="nucleotide sequence ID" value="NZ_CP065053.1"/>
</dbReference>
<evidence type="ECO:0000313" key="1">
    <source>
        <dbReference type="EMBL" id="QPI52128.1"/>
    </source>
</evidence>
<sequence>MTTQKKYERIGKFIYSACRYGADVSDVYNWMANDLGVARPDTGDEFALRELCTAFLAKHISDDELHANYERFVKAIKIVVRKPASTCTTALGRQLPKSDSAVTVEYNRQQAAISGPSTSIDEV</sequence>
<name>A0AA49A9Y5_9BURK</name>
<dbReference type="Proteomes" id="UP000662888">
    <property type="component" value="Chromosome"/>
</dbReference>
<proteinExistence type="predicted"/>
<evidence type="ECO:0000313" key="2">
    <source>
        <dbReference type="Proteomes" id="UP000662888"/>
    </source>
</evidence>
<evidence type="ECO:0008006" key="3">
    <source>
        <dbReference type="Google" id="ProtNLM"/>
    </source>
</evidence>
<keyword evidence="2" id="KW-1185">Reference proteome</keyword>